<dbReference type="GO" id="GO:0042597">
    <property type="term" value="C:periplasmic space"/>
    <property type="evidence" value="ECO:0007669"/>
    <property type="project" value="UniProtKB-SubCell"/>
</dbReference>
<evidence type="ECO:0000313" key="3">
    <source>
        <dbReference type="EMBL" id="ETW97411.1"/>
    </source>
</evidence>
<dbReference type="AlphaFoldDB" id="W4LJA0"/>
<keyword evidence="4" id="KW-1185">Reference proteome</keyword>
<sequence length="470" mass="52885">MKYGLAAAATGPWVLRHVGAAAAGSQEDRIIQAAKRTKPAELNGMIWSLYYRGPMTEQQKTFRELGGIGVGNIQDISTAQIAQRTMAEAISRSDKLDFFHLDLGMIPSLVSAGLLEPLDEYMQEVGYELDMLGNFGNFMRYKGKTYALPTDGNVHIQVIRKDWFENPDEQKAFADRHGRELTWPKTWEEHQEICEFFHRPDQNLTGSGSLRDRTYGGFWFYMYFYSAGGFPFDDDMEPTLNTSAGEYAMDVFLNLKKASHPEAPGWGTPQMIPQHLQGHIFSSQYWDGLISALEGPTSKTQGKWLYGLVPGSTASGKMMHRSISIPVVGLVVNRYSPRKHQAALMALYWSTLKNSLDIVGHRSFTFHDPWHTGHFSSPSIEEAYTPAGMAAIKQNLLVTTPAVYMTGYREFQEVLFKHVAEAYIGQLSAKEVLTKTEDAWRKMVKRIGKRKLKAELEGYKAAFPNIDVPA</sequence>
<comment type="similarity">
    <text evidence="2">Belongs to the bacterial solute-binding protein 1 family.</text>
</comment>
<protein>
    <recommendedName>
        <fullName evidence="5">Extracellular solute-binding protein</fullName>
    </recommendedName>
</protein>
<comment type="subcellular location">
    <subcellularLocation>
        <location evidence="1">Periplasm</location>
    </subcellularLocation>
</comment>
<evidence type="ECO:0000256" key="2">
    <source>
        <dbReference type="ARBA" id="ARBA00008520"/>
    </source>
</evidence>
<evidence type="ECO:0000313" key="4">
    <source>
        <dbReference type="Proteomes" id="UP000019141"/>
    </source>
</evidence>
<name>W4LJA0_ENTF1</name>
<gene>
    <name evidence="3" type="ORF">ETSY1_22720</name>
</gene>
<dbReference type="InterPro" id="IPR050490">
    <property type="entry name" value="Bact_solute-bd_prot1"/>
</dbReference>
<comment type="caution">
    <text evidence="3">The sequence shown here is derived from an EMBL/GenBank/DDBJ whole genome shotgun (WGS) entry which is preliminary data.</text>
</comment>
<dbReference type="InterPro" id="IPR006059">
    <property type="entry name" value="SBP"/>
</dbReference>
<evidence type="ECO:0000256" key="1">
    <source>
        <dbReference type="ARBA" id="ARBA00004418"/>
    </source>
</evidence>
<dbReference type="HOGENOM" id="CLU_031285_9_3_7"/>
<dbReference type="PANTHER" id="PTHR43649:SF12">
    <property type="entry name" value="DIACETYLCHITOBIOSE BINDING PROTEIN DASA"/>
    <property type="match status" value="1"/>
</dbReference>
<dbReference type="PANTHER" id="PTHR43649">
    <property type="entry name" value="ARABINOSE-BINDING PROTEIN-RELATED"/>
    <property type="match status" value="1"/>
</dbReference>
<dbReference type="Gene3D" id="3.40.190.10">
    <property type="entry name" value="Periplasmic binding protein-like II"/>
    <property type="match status" value="2"/>
</dbReference>
<dbReference type="Proteomes" id="UP000019141">
    <property type="component" value="Unassembled WGS sequence"/>
</dbReference>
<reference evidence="3 4" key="1">
    <citation type="journal article" date="2014" name="Nature">
        <title>An environmental bacterial taxon with a large and distinct metabolic repertoire.</title>
        <authorList>
            <person name="Wilson M.C."/>
            <person name="Mori T."/>
            <person name="Ruckert C."/>
            <person name="Uria A.R."/>
            <person name="Helf M.J."/>
            <person name="Takada K."/>
            <person name="Gernert C."/>
            <person name="Steffens U.A."/>
            <person name="Heycke N."/>
            <person name="Schmitt S."/>
            <person name="Rinke C."/>
            <person name="Helfrich E.J."/>
            <person name="Brachmann A.O."/>
            <person name="Gurgui C."/>
            <person name="Wakimoto T."/>
            <person name="Kracht M."/>
            <person name="Crusemann M."/>
            <person name="Hentschel U."/>
            <person name="Abe I."/>
            <person name="Matsunaga S."/>
            <person name="Kalinowski J."/>
            <person name="Takeyama H."/>
            <person name="Piel J."/>
        </authorList>
    </citation>
    <scope>NUCLEOTIDE SEQUENCE [LARGE SCALE GENOMIC DNA]</scope>
    <source>
        <strain evidence="4">TSY1</strain>
    </source>
</reference>
<proteinExistence type="inferred from homology"/>
<evidence type="ECO:0008006" key="5">
    <source>
        <dbReference type="Google" id="ProtNLM"/>
    </source>
</evidence>
<accession>W4LJA0</accession>
<organism evidence="3 4">
    <name type="scientific">Entotheonella factor</name>
    <dbReference type="NCBI Taxonomy" id="1429438"/>
    <lineage>
        <taxon>Bacteria</taxon>
        <taxon>Pseudomonadati</taxon>
        <taxon>Nitrospinota/Tectimicrobiota group</taxon>
        <taxon>Candidatus Tectimicrobiota</taxon>
        <taxon>Candidatus Entotheonellia</taxon>
        <taxon>Candidatus Entotheonellales</taxon>
        <taxon>Candidatus Entotheonellaceae</taxon>
        <taxon>Candidatus Entotheonella</taxon>
    </lineage>
</organism>
<dbReference type="EMBL" id="AZHW01000669">
    <property type="protein sequence ID" value="ETW97411.1"/>
    <property type="molecule type" value="Genomic_DNA"/>
</dbReference>
<dbReference type="Pfam" id="PF01547">
    <property type="entry name" value="SBP_bac_1"/>
    <property type="match status" value="1"/>
</dbReference>
<dbReference type="SUPFAM" id="SSF53850">
    <property type="entry name" value="Periplasmic binding protein-like II"/>
    <property type="match status" value="1"/>
</dbReference>